<comment type="caution">
    <text evidence="2">The sequence shown here is derived from an EMBL/GenBank/DDBJ whole genome shotgun (WGS) entry which is preliminary data.</text>
</comment>
<evidence type="ECO:0000256" key="1">
    <source>
        <dbReference type="SAM" id="MobiDB-lite"/>
    </source>
</evidence>
<dbReference type="RefSeq" id="WP_036506275.1">
    <property type="nucleotide sequence ID" value="NZ_AONB01000001.1"/>
</dbReference>
<proteinExistence type="predicted"/>
<feature type="compositionally biased region" description="Low complexity" evidence="1">
    <location>
        <begin position="37"/>
        <end position="55"/>
    </location>
</feature>
<dbReference type="STRING" id="1229521.D791_00026"/>
<sequence length="141" mass="15657">MKIDQTQVNNIRIGHPDASSRVSALNGSSGFGDLLEQMMQQSSQPSPHAQTTTSQALDESTRVEDEATSQKQREAVRDQLLALLGMTPAERIRFAYLQSKGLTEEQLAALPPEEREKIEAEIQEELKQKLAAVADRQEARI</sequence>
<protein>
    <submittedName>
        <fullName evidence="2">Uncharacterized protein</fullName>
    </submittedName>
</protein>
<dbReference type="AlphaFoldDB" id="W9V6Z5"/>
<dbReference type="OrthoDB" id="6120833at2"/>
<organism evidence="2 3">
    <name type="scientific">Nitrincola nitratireducens</name>
    <dbReference type="NCBI Taxonomy" id="1229521"/>
    <lineage>
        <taxon>Bacteria</taxon>
        <taxon>Pseudomonadati</taxon>
        <taxon>Pseudomonadota</taxon>
        <taxon>Gammaproteobacteria</taxon>
        <taxon>Oceanospirillales</taxon>
        <taxon>Oceanospirillaceae</taxon>
        <taxon>Nitrincola</taxon>
    </lineage>
</organism>
<evidence type="ECO:0000313" key="2">
    <source>
        <dbReference type="EMBL" id="EXJ12686.1"/>
    </source>
</evidence>
<reference evidence="2 3" key="2">
    <citation type="journal article" date="2015" name="Syst. Appl. Microbiol.">
        <title>Nitrincola nitratireducens sp. nov. isolated from a haloalkaline crater lake.</title>
        <authorList>
            <person name="Singh A."/>
            <person name="Vaidya B."/>
            <person name="Tanuku N.R."/>
            <person name="Pinnaka A.K."/>
        </authorList>
    </citation>
    <scope>NUCLEOTIDE SEQUENCE [LARGE SCALE GENOMIC DNA]</scope>
    <source>
        <strain evidence="2 3">AK23</strain>
    </source>
</reference>
<accession>W9V6Z5</accession>
<gene>
    <name evidence="2" type="ORF">D791_00026</name>
</gene>
<reference evidence="3" key="1">
    <citation type="submission" date="2012-11" db="EMBL/GenBank/DDBJ databases">
        <authorList>
            <person name="Singh A."/>
            <person name="Pinnaka A.K."/>
            <person name="Vaidya B."/>
        </authorList>
    </citation>
    <scope>NUCLEOTIDE SEQUENCE [LARGE SCALE GENOMIC DNA]</scope>
    <source>
        <strain evidence="3">AK23</strain>
    </source>
</reference>
<keyword evidence="3" id="KW-1185">Reference proteome</keyword>
<name>W9V6Z5_9GAMM</name>
<evidence type="ECO:0000313" key="3">
    <source>
        <dbReference type="Proteomes" id="UP000019464"/>
    </source>
</evidence>
<feature type="compositionally biased region" description="Polar residues" evidence="1">
    <location>
        <begin position="1"/>
        <end position="10"/>
    </location>
</feature>
<dbReference type="Proteomes" id="UP000019464">
    <property type="component" value="Unassembled WGS sequence"/>
</dbReference>
<dbReference type="EMBL" id="AONB01000001">
    <property type="protein sequence ID" value="EXJ12686.1"/>
    <property type="molecule type" value="Genomic_DNA"/>
</dbReference>
<feature type="region of interest" description="Disordered" evidence="1">
    <location>
        <begin position="1"/>
        <end position="74"/>
    </location>
</feature>